<accession>A0A8T0HJ54</accession>
<dbReference type="AlphaFoldDB" id="A0A8T0HJ54"/>
<keyword evidence="1" id="KW-0472">Membrane</keyword>
<dbReference type="InterPro" id="IPR036465">
    <property type="entry name" value="vWFA_dom_sf"/>
</dbReference>
<feature type="transmembrane region" description="Helical" evidence="1">
    <location>
        <begin position="12"/>
        <end position="32"/>
    </location>
</feature>
<comment type="caution">
    <text evidence="2">The sequence shown here is derived from an EMBL/GenBank/DDBJ whole genome shotgun (WGS) entry which is preliminary data.</text>
</comment>
<dbReference type="GO" id="GO:0005891">
    <property type="term" value="C:voltage-gated calcium channel complex"/>
    <property type="evidence" value="ECO:0007669"/>
    <property type="project" value="TreeGrafter"/>
</dbReference>
<protein>
    <recommendedName>
        <fullName evidence="4">VWFA domain-containing protein</fullName>
    </recommendedName>
</protein>
<dbReference type="InterPro" id="IPR051173">
    <property type="entry name" value="Ca_channel_alpha-2/delta"/>
</dbReference>
<evidence type="ECO:0008006" key="4">
    <source>
        <dbReference type="Google" id="ProtNLM"/>
    </source>
</evidence>
<name>A0A8T0HJ54_CERPU</name>
<dbReference type="PANTHER" id="PTHR10166">
    <property type="entry name" value="VOLTAGE-DEPENDENT CALCIUM CHANNEL SUBUNIT ALPHA-2/DELTA-RELATED"/>
    <property type="match status" value="1"/>
</dbReference>
<dbReference type="Proteomes" id="UP000822688">
    <property type="component" value="Chromosome 6"/>
</dbReference>
<dbReference type="Gene3D" id="3.40.50.410">
    <property type="entry name" value="von Willebrand factor, type A domain"/>
    <property type="match status" value="1"/>
</dbReference>
<proteinExistence type="predicted"/>
<dbReference type="CDD" id="cd18773">
    <property type="entry name" value="PDC1_HK_sensor"/>
    <property type="match status" value="1"/>
</dbReference>
<reference evidence="2 3" key="1">
    <citation type="submission" date="2020-06" db="EMBL/GenBank/DDBJ databases">
        <title>WGS assembly of Ceratodon purpureus strain R40.</title>
        <authorList>
            <person name="Carey S.B."/>
            <person name="Jenkins J."/>
            <person name="Shu S."/>
            <person name="Lovell J.T."/>
            <person name="Sreedasyam A."/>
            <person name="Maumus F."/>
            <person name="Tiley G.P."/>
            <person name="Fernandez-Pozo N."/>
            <person name="Barry K."/>
            <person name="Chen C."/>
            <person name="Wang M."/>
            <person name="Lipzen A."/>
            <person name="Daum C."/>
            <person name="Saski C.A."/>
            <person name="Payton A.C."/>
            <person name="Mcbreen J.C."/>
            <person name="Conrad R.E."/>
            <person name="Kollar L.M."/>
            <person name="Olsson S."/>
            <person name="Huttunen S."/>
            <person name="Landis J.B."/>
            <person name="Wickett N.J."/>
            <person name="Johnson M.G."/>
            <person name="Rensing S.A."/>
            <person name="Grimwood J."/>
            <person name="Schmutz J."/>
            <person name="Mcdaniel S.F."/>
        </authorList>
    </citation>
    <scope>NUCLEOTIDE SEQUENCE [LARGE SCALE GENOMIC DNA]</scope>
    <source>
        <strain evidence="2 3">R40</strain>
    </source>
</reference>
<gene>
    <name evidence="2" type="ORF">KC19_6G189900</name>
</gene>
<evidence type="ECO:0000256" key="1">
    <source>
        <dbReference type="SAM" id="Phobius"/>
    </source>
</evidence>
<feature type="transmembrane region" description="Helical" evidence="1">
    <location>
        <begin position="552"/>
        <end position="578"/>
    </location>
</feature>
<organism evidence="2 3">
    <name type="scientific">Ceratodon purpureus</name>
    <name type="common">Fire moss</name>
    <name type="synonym">Dicranum purpureum</name>
    <dbReference type="NCBI Taxonomy" id="3225"/>
    <lineage>
        <taxon>Eukaryota</taxon>
        <taxon>Viridiplantae</taxon>
        <taxon>Streptophyta</taxon>
        <taxon>Embryophyta</taxon>
        <taxon>Bryophyta</taxon>
        <taxon>Bryophytina</taxon>
        <taxon>Bryopsida</taxon>
        <taxon>Dicranidae</taxon>
        <taxon>Pseudoditrichales</taxon>
        <taxon>Ditrichaceae</taxon>
        <taxon>Ceratodon</taxon>
    </lineage>
</organism>
<keyword evidence="1" id="KW-0812">Transmembrane</keyword>
<dbReference type="SUPFAM" id="SSF53300">
    <property type="entry name" value="vWA-like"/>
    <property type="match status" value="1"/>
</dbReference>
<sequence length="613" mass="66583">MVACKSRIGWVFTGGFCRMVFVYLLLTGLLLVHRQDNLVVLAQVPDAGVLYLDQKEWEVRWVAGNASKNEICGNLDGCSAACSRVACHPLLGESLNMCTTVDNNEFINQCPREACRDKIKVDYSRSHVTLPAPASIKLQTEVAQDICMQRMLDSTFKTLSLPSNYSLIYFGSTSGAFRGFPGREQNETQCTSFDPRWRPWYLNGIAVSRDLKILVDVGNRMGISVSPPYNRPPLTTYLDVTKNITLGLLQALSPGDNVEVFSFNNDTTTSLGGVFSVNSSYNYFNPSGHPELAPLISRVNALVSTVPAALSDLNGAISKAAASFNQLQSLKVIIVLSNGLFVVNSTTFPALALQKNQAKLMVYKLPTNDDGGDPFMLNTTFQRDICSVQGSFESLDALATANPLYSVRSYFTYLARVQLATVGNNVTWSNKYASVSQDQNAITPTYPAFGSDGHLIGVAGIDVVIDNLDEPLRTLVLQAIKTRISGTLQAPATIPMTCYYQNESSSSVCPGSTPADSSAICPATDTSSTLADRTCCGSCGSDGNSKESGLQAWQIALISIAGLVVLVVALLAILYCTVPRFRTACEKIWSRCWNRELHSDTDFANWRGGQNGH</sequence>
<keyword evidence="1" id="KW-1133">Transmembrane helix</keyword>
<dbReference type="PANTHER" id="PTHR10166:SF37">
    <property type="entry name" value="STOLID, ISOFORM H"/>
    <property type="match status" value="1"/>
</dbReference>
<dbReference type="EMBL" id="CM026427">
    <property type="protein sequence ID" value="KAG0570823.1"/>
    <property type="molecule type" value="Genomic_DNA"/>
</dbReference>
<evidence type="ECO:0000313" key="3">
    <source>
        <dbReference type="Proteomes" id="UP000822688"/>
    </source>
</evidence>
<evidence type="ECO:0000313" key="2">
    <source>
        <dbReference type="EMBL" id="KAG0570823.1"/>
    </source>
</evidence>
<dbReference type="GO" id="GO:0005245">
    <property type="term" value="F:voltage-gated calcium channel activity"/>
    <property type="evidence" value="ECO:0007669"/>
    <property type="project" value="TreeGrafter"/>
</dbReference>
<keyword evidence="3" id="KW-1185">Reference proteome</keyword>